<evidence type="ECO:0000256" key="4">
    <source>
        <dbReference type="ARBA" id="ARBA00023163"/>
    </source>
</evidence>
<feature type="compositionally biased region" description="Basic and acidic residues" evidence="6">
    <location>
        <begin position="141"/>
        <end position="150"/>
    </location>
</feature>
<protein>
    <recommendedName>
        <fullName evidence="7">Zn(2)-C6 fungal-type domain-containing protein</fullName>
    </recommendedName>
</protein>
<dbReference type="GO" id="GO:0003677">
    <property type="term" value="F:DNA binding"/>
    <property type="evidence" value="ECO:0007669"/>
    <property type="project" value="InterPro"/>
</dbReference>
<evidence type="ECO:0000313" key="9">
    <source>
        <dbReference type="Proteomes" id="UP000807353"/>
    </source>
</evidence>
<proteinExistence type="predicted"/>
<dbReference type="InterPro" id="IPR050815">
    <property type="entry name" value="TF_fung"/>
</dbReference>
<name>A0A9P6CP56_9AGAR</name>
<dbReference type="InterPro" id="IPR036864">
    <property type="entry name" value="Zn2-C6_fun-type_DNA-bd_sf"/>
</dbReference>
<comment type="subcellular location">
    <subcellularLocation>
        <location evidence="1">Nucleus</location>
    </subcellularLocation>
</comment>
<evidence type="ECO:0000256" key="6">
    <source>
        <dbReference type="SAM" id="MobiDB-lite"/>
    </source>
</evidence>
<dbReference type="GO" id="GO:0006351">
    <property type="term" value="P:DNA-templated transcription"/>
    <property type="evidence" value="ECO:0007669"/>
    <property type="project" value="InterPro"/>
</dbReference>
<dbReference type="PANTHER" id="PTHR47338:SF5">
    <property type="entry name" value="ZN(II)2CYS6 TRANSCRIPTION FACTOR (EUROFUNG)"/>
    <property type="match status" value="1"/>
</dbReference>
<dbReference type="CDD" id="cd00067">
    <property type="entry name" value="GAL4"/>
    <property type="match status" value="1"/>
</dbReference>
<dbReference type="Gene3D" id="4.10.240.10">
    <property type="entry name" value="Zn(2)-C6 fungal-type DNA-binding domain"/>
    <property type="match status" value="1"/>
</dbReference>
<evidence type="ECO:0000313" key="8">
    <source>
        <dbReference type="EMBL" id="KAF9467333.1"/>
    </source>
</evidence>
<dbReference type="SMART" id="SM00066">
    <property type="entry name" value="GAL4"/>
    <property type="match status" value="1"/>
</dbReference>
<feature type="domain" description="Zn(2)-C6 fungal-type" evidence="7">
    <location>
        <begin position="27"/>
        <end position="59"/>
    </location>
</feature>
<feature type="compositionally biased region" description="Low complexity" evidence="6">
    <location>
        <begin position="98"/>
        <end position="118"/>
    </location>
</feature>
<dbReference type="Pfam" id="PF04082">
    <property type="entry name" value="Fungal_trans"/>
    <property type="match status" value="1"/>
</dbReference>
<dbReference type="GO" id="GO:0000981">
    <property type="term" value="F:DNA-binding transcription factor activity, RNA polymerase II-specific"/>
    <property type="evidence" value="ECO:0007669"/>
    <property type="project" value="InterPro"/>
</dbReference>
<dbReference type="PROSITE" id="PS50048">
    <property type="entry name" value="ZN2_CY6_FUNGAL_2"/>
    <property type="match status" value="1"/>
</dbReference>
<dbReference type="InterPro" id="IPR001138">
    <property type="entry name" value="Zn2Cys6_DnaBD"/>
</dbReference>
<keyword evidence="4" id="KW-0804">Transcription</keyword>
<keyword evidence="5" id="KW-0539">Nucleus</keyword>
<gene>
    <name evidence="8" type="ORF">BDZ94DRAFT_1318757</name>
</gene>
<keyword evidence="3" id="KW-0805">Transcription regulation</keyword>
<sequence>MDDSFQFIIESPQHNQGHKKRPRLVTSCDNCRLKKIKCLQPSPETKCEACKASKIPCRFRDRERYFAERSRAIAGPNAGSGYGEDQRSEGNPALDAFSAASGSSSPSIHSNPRSNSHSPKASGLVSPEGEGNGRYQSYPPDPRRPMDPPHRHAGYGFVPPPSVQPLHNPRSSHHHSSSRQVHLFDPEHPQCPHPTLMPHFIQTFFEQFSQEYTFLSYQEIIGEFWDRTLPPLLSNCIAAMASRCAHKTCSTHSSLADGRLLRFSNLPELTVRGLHNVAETYADNAKTILSSVAHIPTMDTLHALILLSWSEYKNNRVTGFRAYYQTAMRMAMDLGLSDQNAVQMHLSETERDRRRSTWAHILQMHMTASSYNR</sequence>
<dbReference type="PROSITE" id="PS00463">
    <property type="entry name" value="ZN2_CY6_FUNGAL_1"/>
    <property type="match status" value="1"/>
</dbReference>
<keyword evidence="9" id="KW-1185">Reference proteome</keyword>
<keyword evidence="2" id="KW-0479">Metal-binding</keyword>
<evidence type="ECO:0000256" key="2">
    <source>
        <dbReference type="ARBA" id="ARBA00022723"/>
    </source>
</evidence>
<dbReference type="Pfam" id="PF00172">
    <property type="entry name" value="Zn_clus"/>
    <property type="match status" value="1"/>
</dbReference>
<dbReference type="GO" id="GO:0005634">
    <property type="term" value="C:nucleus"/>
    <property type="evidence" value="ECO:0007669"/>
    <property type="project" value="UniProtKB-SubCell"/>
</dbReference>
<comment type="caution">
    <text evidence="8">The sequence shown here is derived from an EMBL/GenBank/DDBJ whole genome shotgun (WGS) entry which is preliminary data.</text>
</comment>
<dbReference type="SUPFAM" id="SSF57701">
    <property type="entry name" value="Zn2/Cys6 DNA-binding domain"/>
    <property type="match status" value="1"/>
</dbReference>
<dbReference type="OrthoDB" id="2428527at2759"/>
<accession>A0A9P6CP56</accession>
<dbReference type="AlphaFoldDB" id="A0A9P6CP56"/>
<reference evidence="8" key="1">
    <citation type="submission" date="2020-11" db="EMBL/GenBank/DDBJ databases">
        <authorList>
            <consortium name="DOE Joint Genome Institute"/>
            <person name="Ahrendt S."/>
            <person name="Riley R."/>
            <person name="Andreopoulos W."/>
            <person name="Labutti K."/>
            <person name="Pangilinan J."/>
            <person name="Ruiz-Duenas F.J."/>
            <person name="Barrasa J.M."/>
            <person name="Sanchez-Garcia M."/>
            <person name="Camarero S."/>
            <person name="Miyauchi S."/>
            <person name="Serrano A."/>
            <person name="Linde D."/>
            <person name="Babiker R."/>
            <person name="Drula E."/>
            <person name="Ayuso-Fernandez I."/>
            <person name="Pacheco R."/>
            <person name="Padilla G."/>
            <person name="Ferreira P."/>
            <person name="Barriuso J."/>
            <person name="Kellner H."/>
            <person name="Castanera R."/>
            <person name="Alfaro M."/>
            <person name="Ramirez L."/>
            <person name="Pisabarro A.G."/>
            <person name="Kuo A."/>
            <person name="Tritt A."/>
            <person name="Lipzen A."/>
            <person name="He G."/>
            <person name="Yan M."/>
            <person name="Ng V."/>
            <person name="Cullen D."/>
            <person name="Martin F."/>
            <person name="Rosso M.-N."/>
            <person name="Henrissat B."/>
            <person name="Hibbett D."/>
            <person name="Martinez A.T."/>
            <person name="Grigoriev I.V."/>
        </authorList>
    </citation>
    <scope>NUCLEOTIDE SEQUENCE</scope>
    <source>
        <strain evidence="8">CBS 247.69</strain>
    </source>
</reference>
<evidence type="ECO:0000256" key="3">
    <source>
        <dbReference type="ARBA" id="ARBA00023015"/>
    </source>
</evidence>
<dbReference type="GO" id="GO:0008270">
    <property type="term" value="F:zinc ion binding"/>
    <property type="evidence" value="ECO:0007669"/>
    <property type="project" value="InterPro"/>
</dbReference>
<evidence type="ECO:0000256" key="5">
    <source>
        <dbReference type="ARBA" id="ARBA00023242"/>
    </source>
</evidence>
<dbReference type="EMBL" id="MU150237">
    <property type="protein sequence ID" value="KAF9467333.1"/>
    <property type="molecule type" value="Genomic_DNA"/>
</dbReference>
<dbReference type="Proteomes" id="UP000807353">
    <property type="component" value="Unassembled WGS sequence"/>
</dbReference>
<feature type="region of interest" description="Disordered" evidence="6">
    <location>
        <begin position="70"/>
        <end position="181"/>
    </location>
</feature>
<dbReference type="CDD" id="cd12148">
    <property type="entry name" value="fungal_TF_MHR"/>
    <property type="match status" value="1"/>
</dbReference>
<evidence type="ECO:0000256" key="1">
    <source>
        <dbReference type="ARBA" id="ARBA00004123"/>
    </source>
</evidence>
<dbReference type="InterPro" id="IPR007219">
    <property type="entry name" value="XnlR_reg_dom"/>
</dbReference>
<dbReference type="PANTHER" id="PTHR47338">
    <property type="entry name" value="ZN(II)2CYS6 TRANSCRIPTION FACTOR (EUROFUNG)-RELATED"/>
    <property type="match status" value="1"/>
</dbReference>
<evidence type="ECO:0000259" key="7">
    <source>
        <dbReference type="PROSITE" id="PS50048"/>
    </source>
</evidence>
<organism evidence="8 9">
    <name type="scientific">Collybia nuda</name>
    <dbReference type="NCBI Taxonomy" id="64659"/>
    <lineage>
        <taxon>Eukaryota</taxon>
        <taxon>Fungi</taxon>
        <taxon>Dikarya</taxon>
        <taxon>Basidiomycota</taxon>
        <taxon>Agaricomycotina</taxon>
        <taxon>Agaricomycetes</taxon>
        <taxon>Agaricomycetidae</taxon>
        <taxon>Agaricales</taxon>
        <taxon>Tricholomatineae</taxon>
        <taxon>Clitocybaceae</taxon>
        <taxon>Collybia</taxon>
    </lineage>
</organism>